<keyword evidence="23" id="KW-1185">Reference proteome</keyword>
<dbReference type="PROSITE" id="PS01225">
    <property type="entry name" value="CTCK_2"/>
    <property type="match status" value="1"/>
</dbReference>
<dbReference type="SMART" id="SM00215">
    <property type="entry name" value="VWC_out"/>
    <property type="match status" value="3"/>
</dbReference>
<dbReference type="InterPro" id="IPR002919">
    <property type="entry name" value="TIL_dom"/>
</dbReference>
<comment type="caution">
    <text evidence="22">The sequence shown here is derived from an EMBL/GenBank/DDBJ whole genome shotgun (WGS) entry which is preliminary data.</text>
</comment>
<evidence type="ECO:0000256" key="2">
    <source>
        <dbReference type="ARBA" id="ARBA00016619"/>
    </source>
</evidence>
<dbReference type="InterPro" id="IPR036084">
    <property type="entry name" value="Ser_inhib-like_sf"/>
</dbReference>
<evidence type="ECO:0000256" key="13">
    <source>
        <dbReference type="ARBA" id="ARBA00025858"/>
    </source>
</evidence>
<feature type="domain" description="VWFC" evidence="19">
    <location>
        <begin position="2685"/>
        <end position="2750"/>
    </location>
</feature>
<dbReference type="Pfam" id="PF00093">
    <property type="entry name" value="VWC"/>
    <property type="match status" value="2"/>
</dbReference>
<keyword evidence="12" id="KW-0325">Glycoprotein</keyword>
<keyword evidence="8" id="KW-0677">Repeat</keyword>
<organism evidence="22 23">
    <name type="scientific">Sciurus carolinensis</name>
    <name type="common">Eastern gray squirrel</name>
    <dbReference type="NCBI Taxonomy" id="30640"/>
    <lineage>
        <taxon>Eukaryota</taxon>
        <taxon>Metazoa</taxon>
        <taxon>Chordata</taxon>
        <taxon>Craniata</taxon>
        <taxon>Vertebrata</taxon>
        <taxon>Euteleostomi</taxon>
        <taxon>Mammalia</taxon>
        <taxon>Eutheria</taxon>
        <taxon>Euarchontoglires</taxon>
        <taxon>Glires</taxon>
        <taxon>Rodentia</taxon>
        <taxon>Sciuromorpha</taxon>
        <taxon>Sciuridae</taxon>
        <taxon>Sciurinae</taxon>
        <taxon>Sciurini</taxon>
        <taxon>Sciurus</taxon>
    </lineage>
</organism>
<dbReference type="CDD" id="cd19941">
    <property type="entry name" value="TIL"/>
    <property type="match status" value="5"/>
</dbReference>
<dbReference type="SMART" id="SM00214">
    <property type="entry name" value="VWC"/>
    <property type="match status" value="5"/>
</dbReference>
<dbReference type="InterPro" id="IPR014853">
    <property type="entry name" value="VWF/SSPO/ZAN-like_Cys-rich_dom"/>
</dbReference>
<feature type="transmembrane region" description="Helical" evidence="17">
    <location>
        <begin position="3440"/>
        <end position="3464"/>
    </location>
</feature>
<dbReference type="FunFam" id="2.10.25.10:FF:000284">
    <property type="entry name" value="von Willebrand factor"/>
    <property type="match status" value="1"/>
</dbReference>
<dbReference type="GO" id="GO:0031589">
    <property type="term" value="P:cell-substrate adhesion"/>
    <property type="evidence" value="ECO:0007669"/>
    <property type="project" value="TreeGrafter"/>
</dbReference>
<gene>
    <name evidence="22" type="ORF">SUZIE_204460</name>
</gene>
<feature type="domain" description="VWFD" evidence="21">
    <location>
        <begin position="138"/>
        <end position="306"/>
    </location>
</feature>
<keyword evidence="5" id="KW-0165">Cleavage on pair of basic residues</keyword>
<evidence type="ECO:0000256" key="5">
    <source>
        <dbReference type="ARBA" id="ARBA00022685"/>
    </source>
</evidence>
<keyword evidence="6" id="KW-0356">Hemostasis</keyword>
<name>A0AA41T6B2_SCICA</name>
<dbReference type="InterPro" id="IPR032361">
    <property type="entry name" value="VWA_N2"/>
</dbReference>
<evidence type="ECO:0000256" key="3">
    <source>
        <dbReference type="ARBA" id="ARBA00022525"/>
    </source>
</evidence>
<feature type="transmembrane region" description="Helical" evidence="17">
    <location>
        <begin position="3396"/>
        <end position="3420"/>
    </location>
</feature>
<dbReference type="Pfam" id="PF00092">
    <property type="entry name" value="VWA"/>
    <property type="match status" value="3"/>
</dbReference>
<keyword evidence="4" id="KW-0272">Extracellular matrix</keyword>
<feature type="transmembrane region" description="Helical" evidence="17">
    <location>
        <begin position="3229"/>
        <end position="3255"/>
    </location>
</feature>
<feature type="disulfide bond" evidence="15">
    <location>
        <begin position="2829"/>
        <end position="2879"/>
    </location>
</feature>
<comment type="function">
    <text evidence="14">Important in the maintenance of hemostasis, it promotes adhesion of platelets to the sites of vascular injury by forming a molecular bridge between sub-endothelial collagen matrix and platelet-surface receptor complex GPIb-IX-V. Also acts as a chaperone for coagulation factor VIII, delivering it to the site of injury, stabilizing its heterodimeric structure and protecting it from premature clearance from plasma.</text>
</comment>
<dbReference type="PROSITE" id="PS50184">
    <property type="entry name" value="VWFC_2"/>
    <property type="match status" value="3"/>
</dbReference>
<dbReference type="PROSITE" id="PS01185">
    <property type="entry name" value="CTCK_1"/>
    <property type="match status" value="1"/>
</dbReference>
<evidence type="ECO:0000256" key="7">
    <source>
        <dbReference type="ARBA" id="ARBA00022729"/>
    </source>
</evidence>
<feature type="domain" description="VWFA" evidence="20">
    <location>
        <begin position="1603"/>
        <end position="1770"/>
    </location>
</feature>
<evidence type="ECO:0000259" key="20">
    <source>
        <dbReference type="PROSITE" id="PS50234"/>
    </source>
</evidence>
<evidence type="ECO:0000256" key="11">
    <source>
        <dbReference type="ARBA" id="ARBA00023157"/>
    </source>
</evidence>
<feature type="domain" description="VWFD" evidence="21">
    <location>
        <begin position="491"/>
        <end position="665"/>
    </location>
</feature>
<dbReference type="PANTHER" id="PTHR11339">
    <property type="entry name" value="EXTRACELLULAR MATRIX GLYCOPROTEIN RELATED"/>
    <property type="match status" value="1"/>
</dbReference>
<dbReference type="PROSITE" id="PS01208">
    <property type="entry name" value="VWFC_1"/>
    <property type="match status" value="3"/>
</dbReference>
<evidence type="ECO:0000313" key="22">
    <source>
        <dbReference type="EMBL" id="MBZ3889738.1"/>
    </source>
</evidence>
<feature type="transmembrane region" description="Helical" evidence="17">
    <location>
        <begin position="3484"/>
        <end position="3505"/>
    </location>
</feature>
<proteinExistence type="predicted"/>
<feature type="region of interest" description="Disordered" evidence="16">
    <location>
        <begin position="3824"/>
        <end position="3868"/>
    </location>
</feature>
<dbReference type="SMART" id="SM00216">
    <property type="entry name" value="VWD"/>
    <property type="match status" value="4"/>
</dbReference>
<dbReference type="Pfam" id="PF08742">
    <property type="entry name" value="C8"/>
    <property type="match status" value="4"/>
</dbReference>
<feature type="compositionally biased region" description="Low complexity" evidence="16">
    <location>
        <begin position="2941"/>
        <end position="2964"/>
    </location>
</feature>
<evidence type="ECO:0000256" key="17">
    <source>
        <dbReference type="SAM" id="Phobius"/>
    </source>
</evidence>
<feature type="domain" description="VWFD" evidence="21">
    <location>
        <begin position="970"/>
        <end position="1137"/>
    </location>
</feature>
<evidence type="ECO:0000256" key="8">
    <source>
        <dbReference type="ARBA" id="ARBA00022737"/>
    </source>
</evidence>
<dbReference type="FunFam" id="2.10.25.10:FF:000444">
    <property type="entry name" value="von Willebrand factor"/>
    <property type="match status" value="1"/>
</dbReference>
<dbReference type="InterPro" id="IPR001007">
    <property type="entry name" value="VWF_dom"/>
</dbReference>
<dbReference type="Pfam" id="PF00094">
    <property type="entry name" value="VWD"/>
    <property type="match status" value="4"/>
</dbReference>
<dbReference type="PANTHER" id="PTHR11339:SF361">
    <property type="entry name" value="VON WILLEBRAND FACTOR"/>
    <property type="match status" value="1"/>
</dbReference>
<dbReference type="FunFam" id="3.40.50.410:FF:000061">
    <property type="entry name" value="von Willebrand factor"/>
    <property type="match status" value="1"/>
</dbReference>
<dbReference type="CDD" id="cd01450">
    <property type="entry name" value="vWFA_subfamily_ECM"/>
    <property type="match status" value="3"/>
</dbReference>
<protein>
    <recommendedName>
        <fullName evidence="2">von Willebrand factor</fullName>
    </recommendedName>
</protein>
<dbReference type="SMART" id="SM00327">
    <property type="entry name" value="VWA"/>
    <property type="match status" value="3"/>
</dbReference>
<evidence type="ECO:0000259" key="18">
    <source>
        <dbReference type="PROSITE" id="PS01225"/>
    </source>
</evidence>
<dbReference type="Pfam" id="PF23244">
    <property type="entry name" value="VWF"/>
    <property type="match status" value="1"/>
</dbReference>
<dbReference type="PROSITE" id="PS51233">
    <property type="entry name" value="VWFD"/>
    <property type="match status" value="4"/>
</dbReference>
<feature type="domain" description="VWFA" evidence="20">
    <location>
        <begin position="1796"/>
        <end position="1976"/>
    </location>
</feature>
<dbReference type="PROSITE" id="PS50234">
    <property type="entry name" value="VWFA"/>
    <property type="match status" value="3"/>
</dbReference>
<dbReference type="FunFam" id="2.10.25.10:FF:000153">
    <property type="entry name" value="MUC5B isoform 1"/>
    <property type="match status" value="1"/>
</dbReference>
<dbReference type="Pfam" id="PF16178">
    <property type="entry name" value="Anoct_dimer"/>
    <property type="match status" value="2"/>
</dbReference>
<sequence length="3868" mass="429995">MTGRGSLPAWAVGLLEEYMSQYWLPDAGTKTVQETSRWEGESLLALGYPCLGLPRSTNQFLWEVKNPQPEDDSRSIWFLSKDAARSGRIWLFSVPLLWWEPDCVQMIPARLTRVLLALVLSLPGTLCTERASGRPSMARCSLFGSDFINTFDESMYSFEGVCSYLLAGDCQEHSFSILGDFQNGKRVSLSVYLGEFFDIHLFVNGTVMQGDQRISMPYASKGLHLETEAGYYKLSSEDYGFVVRIDGNGNFQVLLSDRHFNKTCGLCGDFNIFAEDDFRTQEGTLTSDPYDFANSWALSSGEQRCKRASPLSSSCNNSSGEMQKALWEQCQLLKSASVFARCHPLVDPEPFVALCEKILCTCTQGLECPCPALLEYARTCAQEGMVLYGWSDHSACRPACPAGMEYKDCVSPCPRTCQSLHINEVCQEKCVDGCSCPEGQLLDEGRCVESTQCSCVHSGKQYPPGASLARDCNTCICRNSLWICSNEECPGECLVTGQSHFKSFDDRYFTFSGICQYLLAQDCQDHSFSIVIETVQCADDPDAVCTRSATVRLPTLHNSLVKLKHGGGVTMNGQDVQIPLLQGDLRIQHTVMTSVRLSYGEDLQVDWDGRGRLLVKLSPVYAGKTCGLCGNYNGNKGDDFLTPAGLVEPLVADFGNSWKLHGDCQDLQKQHSDPCSLNPRLTRFAEEACSLLTSSTFEACHHAVSALPYLQNCRYDVCSCSNGRDCLCSAVANYAAACARRGVHIMWREPNFCVLHCPRGQVYQPCGTPCNLTCRSLSYPEEECDEVCLEGCFCPPGLYQDERGDCVPKAQCPCYYDGEIFQPADIFSDHHTMCYCEDGFMHCTTSGAPGSLLPDTVLSSPLTHRSKRSLSCRPPMVKLVCPADNPRAEGLECAKTCQNYDLECMSMGCVSGCLCPPGMVRHENRCVALERCPCFHQGKEYAPGETVKIDCNTCVCRDRKWNCTDHVCDATCSTIGMAHYLTFDGLKYMFPGECQYVLAQDYCGSNPGTFRILVGNEGCSYPSVKCKKRVTILVEEGEIELFNGEVNVKRPMKDETHFEVVESGRYIILLLGKALSVVWDHHLAISVVLKQTYQEQVCGLCGNFDGIQNNDFTSSNLQVEEDPVTFGNSWKVSSQCADTRKVPLDVSPATCHNNIMKQTMVDSSCRILTSDIFQDCHKLVDPEPYLDICIYDTCSCESIGDCACFCDTIAAYAHVCAQHGKVVAWRTATLCPQSCEEKNLRENGYECEWRYNSCAPACPVTCQHPEPLACPVQCVEGCHAHCPPGKILDELLQTCIDPQDCPVCEVAGRRLAPGRKVILNPDDPAHCQTCHCDGANLTCEACQEPGGLVLPPTDAPLGATTPYVEDTPEPPLHDFYCSKLLDLVFLLDGSSKLSEAEFEVLKAFVVGMMERLHISQKRIRVAVVEYHDGSHAYIELKARKRPSELRRIASQVKYAGSQVASTSEVLKYTLFQIFGKIDRPEASRIVLLLTASQEPPRMARNLVRYVQGLKKKKVTVIPVGIGPHANLKQIYLIEKQAPENKAFVLSGVDELEQRRDEIIGYLCDLAPEPPAPTQHPHIAQVTVGPGLLAVSSSGPKRNSMVLDVVFVLEGSDKVGEANFNRSKEFMEEVIQRMDVGQESIHVSVLQYSYMVTVEHTFSEAQSKGDVLQQVREIRYHGGNRTNTGLALQYVSENSFSTSQGDRKQAPNLVYMVTGNPASDEIKRLPGDIQLVPIGVGPNADVQELERISWPNAPIFIQDFEMLPREAPDLVLQRCCSGEGLQLPTLAPAPDCSQPLDVVLLLDGSSGFPASYFDAMKNFAKSFISKANIGPHLTQVSVLQYGSITTIDVPWNVAQEKSHLLSLVDLMQREGGPSQIGDALSFAVRYVTSEVHGARPGASKAVVILVMDISTDSVDAAADVARSSRVTVFPIGIGDRYDTTQLRILAGPEASSNVIRLQRVEDLPTVVTLDNSFLHKLCSGFVRICMDEDGNEKRPGDVWTLPDQCHTVTCLPDGQTLLKNHRVNCDRGPRPSCPSGQSPVRVEETCGCRWTCPCVCMGSSTRHIVTFDGQNFKLTGSCSYVLFENKEQDLEVILHNGACSPGVRQTCMKSIEVKHDSLSIELHSDMEVAVNGRLVPVPYVGGNMEVSIYGAIMYEVRFHQLGHIITFTPQNNEFQLQLSPKAFASKMYGLCGICDENGANDFMLRDGTVTTDWKTLIQEWTVQQQGRTCQPVPEEQCPVSDSSHCQVLLSALFAECHKALAPATFYAICQQDSCHQERVCEVIASYAHLCRTNGVCVDWRTPEFCAMSCPQSLVYKHCEHGCLRHCDGNTSSCGDHPSEGCFCPPHQVMLEGSCVPEETCTQCVGEDGVQHQFLESWVPDHQPCQICTCLSERKIKCMLQPCPTAKAPTCGPCEVARLHQNADQCCPEYECVCDLVSCNLPPVPPCEGGLQPMLTNPGECRPNFTCACRKEECRRESPPSCPPHRTPALRKTECCDEYECVCNCVNSTVSCPLGYLASATTNDCACTTTTCLPDKVCVHRGTIYPVGQFWEEGCDVCTCTDMEDAVMGLRVAQCSQKPCEDSCRPGSTYVLHEGECCGRCLPSACEVVTGSPRGDSQSYWKSVGSQWATPENPCLINECVRVKEEVFVQQRNASCPRLDVPTCPTGFQLSCKTSECCPNCRCEPVEACMLNGTIIGPGKSVMVDVCTTCHCTMQVGAISGFKLECRKTTCEPCPLGYREEKTQGECCGKCLPTACTIQLRGGQIMTLKRDETLQDGCDSHFCKVNERGEYIWEKRVTGCPPFDEHKCLAEGGKIIKIPGTCCDTCEEPDCKEITARVQYVKVGDCKSQEEVDIHYCQGKCASKAVYSIDTEDVQDQCSCCSPTRTEPMQVPLLCTNGSVVYHEVLNARQCRCSPRKCSKLSPRSVVRGGQDPRNGQQYLKVPGPQFQSPQGSSSGDSGQASSGESPHTSSVINNYLDANEPVSSEARLSRMHFHDNQRKVDYVLAYHYRKRGAHLGQGSPGHSLAVISNGETNKEHHAGGPGDIELGPLDALEEERREQREEFEHNLMAAGLELEKDLEMYEIKAGGSIAKKFNAILQKLSSPLQPRVPEHSHNRMKNLSYPFSREKMYLYNIQEKDTFFDNATRSRIVHEILKRTSCSRANNTMGINSLIANNIYEAAYPLHDGEYDSPGDDMNDRKLLYQEWARYGVFYKFQPIDLIRKYFGEKIGLYFAWLGLYTSFLIPSSVIGVIVFLYGCATIEEDIPSKEMCDQQNAFTMCPLCDKSCDYWNLSSACGTARASHLFDNPATVVFSIFMALWATMFLENWKRLQMRLGYFWDLTGIEEEEEHSRPEYETKVREKMLKESDKSAVQKLETNMTENDEDDEDKLTWKDRFPGYLMNFASILFMIALTFSIVFGVIVYRITTAAALSLNKATRSNVRVTVTATAVIINLVVILILDEIYGAVAKWLTKIEVPKTEQTFEERLILKAFLLKFVNAYSPIFYVAFFKGRFVGRPGSYVYVFDGYRMEEASTCAPGGCLMELCIQLSIIMLGKQLIQNNIFEIGVPKLKKLFRKLKDETEPEETDPDHSKRPEQWDLDYSLEPYTGLTPEYMEMIIQFGFVTLFVASFPLAPVFALLNNVIEVRLDAKKFVTELRRPDAVRTKDIGIWFDILSGIGKFSVIINAFVIAVTSDFIPRLVYQYAYSHNGTLHGFVNHTLSFFNISQLKEGTQPENSHFDQEVQFCRFKDYREPPWAPNPYEFSKQYWSVLSARLAFVIIFQNLVMFLSVLVDWMIPDIPTDISDQIKKEKSLLVDFFLKEEHEKLKLSDEPAQRSQGGGDRSRRSRAASSAPSSRSQPGSIASSGSQHTNV</sequence>
<evidence type="ECO:0000256" key="10">
    <source>
        <dbReference type="ARBA" id="ARBA00023084"/>
    </source>
</evidence>
<feature type="compositionally biased region" description="Polar residues" evidence="16">
    <location>
        <begin position="3858"/>
        <end position="3868"/>
    </location>
</feature>
<dbReference type="InterPro" id="IPR001846">
    <property type="entry name" value="VWF_type-D"/>
</dbReference>
<accession>A0AA41T6B2</accession>
<feature type="transmembrane region" description="Helical" evidence="17">
    <location>
        <begin position="3771"/>
        <end position="3792"/>
    </location>
</feature>
<dbReference type="GO" id="GO:0005615">
    <property type="term" value="C:extracellular space"/>
    <property type="evidence" value="ECO:0007669"/>
    <property type="project" value="TreeGrafter"/>
</dbReference>
<evidence type="ECO:0000256" key="16">
    <source>
        <dbReference type="SAM" id="MobiDB-lite"/>
    </source>
</evidence>
<dbReference type="Pfam" id="PF04547">
    <property type="entry name" value="Anoctamin"/>
    <property type="match status" value="1"/>
</dbReference>
<dbReference type="InterPro" id="IPR032394">
    <property type="entry name" value="Anoct_dimer"/>
</dbReference>
<dbReference type="Pfam" id="PF01826">
    <property type="entry name" value="TIL"/>
    <property type="match status" value="2"/>
</dbReference>
<evidence type="ECO:0000259" key="19">
    <source>
        <dbReference type="PROSITE" id="PS50184"/>
    </source>
</evidence>
<feature type="domain" description="VWFA" evidence="20">
    <location>
        <begin position="1382"/>
        <end position="1558"/>
    </location>
</feature>
<keyword evidence="7" id="KW-0732">Signal</keyword>
<evidence type="ECO:0000256" key="6">
    <source>
        <dbReference type="ARBA" id="ARBA00022696"/>
    </source>
</evidence>
<dbReference type="Gene3D" id="2.10.25.10">
    <property type="entry name" value="Laminin"/>
    <property type="match status" value="5"/>
</dbReference>
<dbReference type="EMBL" id="JAATJV010433974">
    <property type="protein sequence ID" value="MBZ3889738.1"/>
    <property type="molecule type" value="Genomic_DNA"/>
</dbReference>
<keyword evidence="10" id="KW-0094">Blood coagulation</keyword>
<feature type="domain" description="VWFC" evidence="19">
    <location>
        <begin position="2534"/>
        <end position="2600"/>
    </location>
</feature>
<keyword evidence="3" id="KW-0964">Secreted</keyword>
<evidence type="ECO:0000313" key="23">
    <source>
        <dbReference type="Proteomes" id="UP001166674"/>
    </source>
</evidence>
<keyword evidence="17" id="KW-0812">Transmembrane</keyword>
<dbReference type="SMART" id="SM00041">
    <property type="entry name" value="CT"/>
    <property type="match status" value="1"/>
</dbReference>
<comment type="subunit">
    <text evidence="13">Multimeric. Interacts with F8.</text>
</comment>
<feature type="compositionally biased region" description="Low complexity" evidence="16">
    <location>
        <begin position="3844"/>
        <end position="3857"/>
    </location>
</feature>
<dbReference type="GO" id="GO:0030168">
    <property type="term" value="P:platelet activation"/>
    <property type="evidence" value="ECO:0007669"/>
    <property type="project" value="UniProtKB-ARBA"/>
</dbReference>
<dbReference type="Proteomes" id="UP001166674">
    <property type="component" value="Unassembled WGS sequence"/>
</dbReference>
<dbReference type="GO" id="GO:0033093">
    <property type="term" value="C:Weibel-Palade body"/>
    <property type="evidence" value="ECO:0007669"/>
    <property type="project" value="UniProtKB-ARBA"/>
</dbReference>
<feature type="disulfide bond" evidence="15">
    <location>
        <begin position="2855"/>
        <end position="2909"/>
    </location>
</feature>
<evidence type="ECO:0000256" key="1">
    <source>
        <dbReference type="ARBA" id="ARBA00004498"/>
    </source>
</evidence>
<dbReference type="Gene3D" id="3.40.50.410">
    <property type="entry name" value="von Willebrand factor, type A domain"/>
    <property type="match status" value="3"/>
</dbReference>
<dbReference type="SUPFAM" id="SSF57567">
    <property type="entry name" value="Serine protease inhibitors"/>
    <property type="match status" value="5"/>
</dbReference>
<feature type="disulfide bond" evidence="15">
    <location>
        <begin position="2859"/>
        <end position="2911"/>
    </location>
</feature>
<dbReference type="FunFam" id="3.40.50.410:FF:000053">
    <property type="entry name" value="von Willebrand factor"/>
    <property type="match status" value="1"/>
</dbReference>
<dbReference type="FunFam" id="2.10.25.10:FF:000493">
    <property type="entry name" value="von Willebrand factor"/>
    <property type="match status" value="1"/>
</dbReference>
<dbReference type="SUPFAM" id="SSF53300">
    <property type="entry name" value="vWA-like"/>
    <property type="match status" value="3"/>
</dbReference>
<dbReference type="InterPro" id="IPR049452">
    <property type="entry name" value="Anoctamin_TM"/>
</dbReference>
<feature type="disulfide bond" evidence="15">
    <location>
        <begin position="2844"/>
        <end position="2893"/>
    </location>
</feature>
<dbReference type="Pfam" id="PF25962">
    <property type="entry name" value="TIL_OTOGL_Mucin"/>
    <property type="match status" value="1"/>
</dbReference>
<evidence type="ECO:0000256" key="15">
    <source>
        <dbReference type="PROSITE-ProRule" id="PRU00039"/>
    </source>
</evidence>
<dbReference type="InterPro" id="IPR006207">
    <property type="entry name" value="Cys_knot_C"/>
</dbReference>
<feature type="domain" description="CTCK" evidence="18">
    <location>
        <begin position="2829"/>
        <end position="2917"/>
    </location>
</feature>
<keyword evidence="11 15" id="KW-1015">Disulfide bond</keyword>
<dbReference type="SMART" id="SM00832">
    <property type="entry name" value="C8"/>
    <property type="match status" value="4"/>
</dbReference>
<feature type="transmembrane region" description="Helical" evidence="17">
    <location>
        <begin position="3614"/>
        <end position="3636"/>
    </location>
</feature>
<dbReference type="SUPFAM" id="SSF57603">
    <property type="entry name" value="FnI-like domain"/>
    <property type="match status" value="1"/>
</dbReference>
<feature type="transmembrane region" description="Helical" evidence="17">
    <location>
        <begin position="3664"/>
        <end position="3688"/>
    </location>
</feature>
<evidence type="ECO:0000256" key="14">
    <source>
        <dbReference type="ARBA" id="ARBA00055715"/>
    </source>
</evidence>
<evidence type="ECO:0000256" key="9">
    <source>
        <dbReference type="ARBA" id="ARBA00022889"/>
    </source>
</evidence>
<dbReference type="Pfam" id="PF16164">
    <property type="entry name" value="VWA_N2"/>
    <property type="match status" value="1"/>
</dbReference>
<evidence type="ECO:0000256" key="12">
    <source>
        <dbReference type="ARBA" id="ARBA00023180"/>
    </source>
</evidence>
<feature type="region of interest" description="Disordered" evidence="16">
    <location>
        <begin position="2914"/>
        <end position="2971"/>
    </location>
</feature>
<feature type="domain" description="VWFD" evidence="21">
    <location>
        <begin position="2053"/>
        <end position="2229"/>
    </location>
</feature>
<keyword evidence="17" id="KW-1133">Transmembrane helix</keyword>
<evidence type="ECO:0000256" key="4">
    <source>
        <dbReference type="ARBA" id="ARBA00022530"/>
    </source>
</evidence>
<comment type="subcellular location">
    <subcellularLocation>
        <location evidence="1">Secreted</location>
        <location evidence="1">Extracellular space</location>
        <location evidence="1">Extracellular matrix</location>
    </subcellularLocation>
</comment>
<reference evidence="22" key="1">
    <citation type="submission" date="2020-03" db="EMBL/GenBank/DDBJ databases">
        <title>Studies in the Genomics of Life Span.</title>
        <authorList>
            <person name="Glass D."/>
        </authorList>
    </citation>
    <scope>NUCLEOTIDE SEQUENCE</scope>
    <source>
        <strain evidence="22">SUZIE</strain>
        <tissue evidence="22">Muscle</tissue>
    </source>
</reference>
<evidence type="ECO:0000259" key="21">
    <source>
        <dbReference type="PROSITE" id="PS51233"/>
    </source>
</evidence>
<dbReference type="InterPro" id="IPR002035">
    <property type="entry name" value="VWF_A"/>
</dbReference>
<dbReference type="GO" id="GO:0046983">
    <property type="term" value="F:protein dimerization activity"/>
    <property type="evidence" value="ECO:0007669"/>
    <property type="project" value="InterPro"/>
</dbReference>
<dbReference type="InterPro" id="IPR036465">
    <property type="entry name" value="vWFA_dom_sf"/>
</dbReference>
<dbReference type="GO" id="GO:0031012">
    <property type="term" value="C:extracellular matrix"/>
    <property type="evidence" value="ECO:0007669"/>
    <property type="project" value="TreeGrafter"/>
</dbReference>
<keyword evidence="9" id="KW-0130">Cell adhesion</keyword>
<dbReference type="InterPro" id="IPR050780">
    <property type="entry name" value="Mucin_vWF_Thrombospondin_sf"/>
</dbReference>
<keyword evidence="17" id="KW-0472">Membrane</keyword>
<dbReference type="InterPro" id="IPR058753">
    <property type="entry name" value="TIL_OTOGL_Mucin"/>
</dbReference>
<feature type="domain" description="VWFC" evidence="19">
    <location>
        <begin position="2360"/>
        <end position="2433"/>
    </location>
</feature>